<keyword evidence="2" id="KW-0285">Flavoprotein</keyword>
<dbReference type="RefSeq" id="WP_264501523.1">
    <property type="nucleotide sequence ID" value="NZ_JAPDDS010000006.1"/>
</dbReference>
<feature type="domain" description="Flavodoxin-like" evidence="4">
    <location>
        <begin position="4"/>
        <end position="143"/>
    </location>
</feature>
<protein>
    <submittedName>
        <fullName evidence="5">Flavodoxin domain-containing protein</fullName>
    </submittedName>
</protein>
<evidence type="ECO:0000313" key="6">
    <source>
        <dbReference type="Proteomes" id="UP001207930"/>
    </source>
</evidence>
<keyword evidence="3" id="KW-0288">FMN</keyword>
<dbReference type="InterPro" id="IPR029039">
    <property type="entry name" value="Flavoprotein-like_sf"/>
</dbReference>
<comment type="cofactor">
    <cofactor evidence="1">
        <name>FMN</name>
        <dbReference type="ChEBI" id="CHEBI:58210"/>
    </cofactor>
</comment>
<name>A0ABT3FPR0_9BACT</name>
<comment type="caution">
    <text evidence="5">The sequence shown here is derived from an EMBL/GenBank/DDBJ whole genome shotgun (WGS) entry which is preliminary data.</text>
</comment>
<dbReference type="InterPro" id="IPR001094">
    <property type="entry name" value="Flavdoxin-like"/>
</dbReference>
<dbReference type="PANTHER" id="PTHR19384:SF128">
    <property type="entry name" value="NADPH OXIDOREDUCTASE A"/>
    <property type="match status" value="1"/>
</dbReference>
<dbReference type="PRINTS" id="PR00369">
    <property type="entry name" value="FLAVODOXIN"/>
</dbReference>
<dbReference type="Gene3D" id="3.40.50.360">
    <property type="match status" value="1"/>
</dbReference>
<dbReference type="InterPro" id="IPR008254">
    <property type="entry name" value="Flavodoxin/NO_synth"/>
</dbReference>
<evidence type="ECO:0000256" key="3">
    <source>
        <dbReference type="ARBA" id="ARBA00022643"/>
    </source>
</evidence>
<dbReference type="PANTHER" id="PTHR19384">
    <property type="entry name" value="NITRIC OXIDE SYNTHASE-RELATED"/>
    <property type="match status" value="1"/>
</dbReference>
<proteinExistence type="predicted"/>
<dbReference type="SUPFAM" id="SSF52218">
    <property type="entry name" value="Flavoproteins"/>
    <property type="match status" value="1"/>
</dbReference>
<accession>A0ABT3FPR0</accession>
<evidence type="ECO:0000259" key="4">
    <source>
        <dbReference type="PROSITE" id="PS50902"/>
    </source>
</evidence>
<dbReference type="Proteomes" id="UP001207930">
    <property type="component" value="Unassembled WGS sequence"/>
</dbReference>
<sequence>MNKIHIIFGSQTGMAVDAAIEAGKALKAAGHEVESIDLAHHKTADFLRGCTVVLAVVSTWGDGEPPDDALPFYESLRKACPLGYGHMRFSVLALGDSRYDLFCEAGKELERELLRHGAESLSPRVDCDDGYDEGLAGWMAQVLPMLDPVAAVAGGFRD</sequence>
<dbReference type="PROSITE" id="PS50902">
    <property type="entry name" value="FLAVODOXIN_LIKE"/>
    <property type="match status" value="1"/>
</dbReference>
<dbReference type="EMBL" id="JAPDDS010000006">
    <property type="protein sequence ID" value="MCW1885568.1"/>
    <property type="molecule type" value="Genomic_DNA"/>
</dbReference>
<evidence type="ECO:0000256" key="2">
    <source>
        <dbReference type="ARBA" id="ARBA00022630"/>
    </source>
</evidence>
<evidence type="ECO:0000313" key="5">
    <source>
        <dbReference type="EMBL" id="MCW1885568.1"/>
    </source>
</evidence>
<gene>
    <name evidence="5" type="ORF">OKA04_12585</name>
</gene>
<keyword evidence="6" id="KW-1185">Reference proteome</keyword>
<dbReference type="Pfam" id="PF00258">
    <property type="entry name" value="Flavodoxin_1"/>
    <property type="match status" value="1"/>
</dbReference>
<reference evidence="5 6" key="1">
    <citation type="submission" date="2022-10" db="EMBL/GenBank/DDBJ databases">
        <title>Luteolibacter flavescens strain MCCC 1K03193, whole genome shotgun sequencing project.</title>
        <authorList>
            <person name="Zhao G."/>
            <person name="Shen L."/>
        </authorList>
    </citation>
    <scope>NUCLEOTIDE SEQUENCE [LARGE SCALE GENOMIC DNA]</scope>
    <source>
        <strain evidence="5 6">MCCC 1K03193</strain>
    </source>
</reference>
<organism evidence="5 6">
    <name type="scientific">Luteolibacter flavescens</name>
    <dbReference type="NCBI Taxonomy" id="1859460"/>
    <lineage>
        <taxon>Bacteria</taxon>
        <taxon>Pseudomonadati</taxon>
        <taxon>Verrucomicrobiota</taxon>
        <taxon>Verrucomicrobiia</taxon>
        <taxon>Verrucomicrobiales</taxon>
        <taxon>Verrucomicrobiaceae</taxon>
        <taxon>Luteolibacter</taxon>
    </lineage>
</organism>
<evidence type="ECO:0000256" key="1">
    <source>
        <dbReference type="ARBA" id="ARBA00001917"/>
    </source>
</evidence>